<evidence type="ECO:0000313" key="2">
    <source>
        <dbReference type="Proteomes" id="UP001070176"/>
    </source>
</evidence>
<name>A0ABT3Y4Q8_9FLAO</name>
<accession>A0ABT3Y4Q8</accession>
<reference evidence="1" key="1">
    <citation type="submission" date="2022-10" db="EMBL/GenBank/DDBJ databases">
        <title>Chryseobacterium sp. nov., a novel bacterial species.</title>
        <authorList>
            <person name="Cao Y."/>
        </authorList>
    </citation>
    <scope>NUCLEOTIDE SEQUENCE</scope>
    <source>
        <strain evidence="1">KC 927</strain>
    </source>
</reference>
<evidence type="ECO:0000313" key="1">
    <source>
        <dbReference type="EMBL" id="MCX8533056.1"/>
    </source>
</evidence>
<sequence length="340" mass="36987">MNNNAVISNNAHQDNFFGELKRTRFEQYNDSFPSTAGVPAGWVIDFKGELHQWNGTKWINLAYNYVHPDYPLTNNPFQVDQTNGLLLLSQILTNDSGHVIKVAGRNLTNADIVSIFLNDAIQSGTYTWSSNKIKVYIENLIGQSLTGALIYQPGGYIPSAVEGSMTSPSPVTASVIKSGMVWVITANGWVGNQPVSIGDHLIANADSAGNVPTNYQIIEKGIPDIVDATDSVKGLIQIATDIEAIMGTNATKAMTPKSTKAVLDAKIKSKTWQIGDGTSVSFPISHGWNTLNVDFICYRNADNRKINVSCVPTSVNDVQIDVLAPLTPNEYRITLTARLD</sequence>
<evidence type="ECO:0008006" key="3">
    <source>
        <dbReference type="Google" id="ProtNLM"/>
    </source>
</evidence>
<gene>
    <name evidence="1" type="ORF">OEA66_11915</name>
</gene>
<dbReference type="EMBL" id="JAOVZV010000014">
    <property type="protein sequence ID" value="MCX8533056.1"/>
    <property type="molecule type" value="Genomic_DNA"/>
</dbReference>
<organism evidence="1 2">
    <name type="scientific">Chryseobacterium luquanense</name>
    <dbReference type="NCBI Taxonomy" id="2983766"/>
    <lineage>
        <taxon>Bacteria</taxon>
        <taxon>Pseudomonadati</taxon>
        <taxon>Bacteroidota</taxon>
        <taxon>Flavobacteriia</taxon>
        <taxon>Flavobacteriales</taxon>
        <taxon>Weeksellaceae</taxon>
        <taxon>Chryseobacterium group</taxon>
        <taxon>Chryseobacterium</taxon>
    </lineage>
</organism>
<keyword evidence="2" id="KW-1185">Reference proteome</keyword>
<dbReference type="RefSeq" id="WP_267281577.1">
    <property type="nucleotide sequence ID" value="NZ_JAOVZV010000014.1"/>
</dbReference>
<proteinExistence type="predicted"/>
<protein>
    <recommendedName>
        <fullName evidence="3">Tail fiber protein</fullName>
    </recommendedName>
</protein>
<dbReference type="Proteomes" id="UP001070176">
    <property type="component" value="Unassembled WGS sequence"/>
</dbReference>
<comment type="caution">
    <text evidence="1">The sequence shown here is derived from an EMBL/GenBank/DDBJ whole genome shotgun (WGS) entry which is preliminary data.</text>
</comment>